<evidence type="ECO:0000313" key="2">
    <source>
        <dbReference type="EMBL" id="OPH82841.1"/>
    </source>
</evidence>
<evidence type="ECO:0000256" key="1">
    <source>
        <dbReference type="SAM" id="SignalP"/>
    </source>
</evidence>
<feature type="chain" id="PRO_5012776351" evidence="1">
    <location>
        <begin position="23"/>
        <end position="91"/>
    </location>
</feature>
<name>A0A1V4HXX8_NITVU</name>
<dbReference type="RefSeq" id="WP_079446872.1">
    <property type="nucleotide sequence ID" value="NZ_MWPQ01000040.1"/>
</dbReference>
<dbReference type="AlphaFoldDB" id="A0A1V4HXX8"/>
<sequence length="91" mass="9707">MKSIFAAAFLVATVATFGIADAMPLAPPATGVNADVIQVAGGCGRGFHRGPNGGCRMNRGGSVVVVRPAVRPMHRRCRYWGAGHRVCRTWW</sequence>
<accession>A0A1V4HXX8</accession>
<proteinExistence type="predicted"/>
<reference evidence="2 3" key="1">
    <citation type="submission" date="2017-02" db="EMBL/GenBank/DDBJ databases">
        <title>Genome sequence of the nitrite-oxidizing bacterium Nitrobacter vulgaris strain Ab1.</title>
        <authorList>
            <person name="Mellbye B.L."/>
            <person name="Davis E.W."/>
            <person name="Spieck E."/>
            <person name="Chang J.H."/>
            <person name="Bottomley P.J."/>
            <person name="Sayavedra-Soto L.A."/>
        </authorList>
    </citation>
    <scope>NUCLEOTIDE SEQUENCE [LARGE SCALE GENOMIC DNA]</scope>
    <source>
        <strain evidence="2 3">Ab1</strain>
    </source>
</reference>
<keyword evidence="3" id="KW-1185">Reference proteome</keyword>
<comment type="caution">
    <text evidence="2">The sequence shown here is derived from an EMBL/GenBank/DDBJ whole genome shotgun (WGS) entry which is preliminary data.</text>
</comment>
<evidence type="ECO:0000313" key="3">
    <source>
        <dbReference type="Proteomes" id="UP000189940"/>
    </source>
</evidence>
<dbReference type="Proteomes" id="UP000189940">
    <property type="component" value="Unassembled WGS sequence"/>
</dbReference>
<dbReference type="OrthoDB" id="8457022at2"/>
<dbReference type="InterPro" id="IPR058110">
    <property type="entry name" value="GCG_CRPN_dom"/>
</dbReference>
<keyword evidence="1" id="KW-0732">Signal</keyword>
<dbReference type="NCBIfam" id="NF047412">
    <property type="entry name" value="sig_GCG_CRPN_rpt"/>
    <property type="match status" value="1"/>
</dbReference>
<protein>
    <submittedName>
        <fullName evidence="2">Uncharacterized protein</fullName>
    </submittedName>
</protein>
<dbReference type="EMBL" id="MWPQ01000040">
    <property type="protein sequence ID" value="OPH82841.1"/>
    <property type="molecule type" value="Genomic_DNA"/>
</dbReference>
<gene>
    <name evidence="2" type="ORF">B2M20_09920</name>
</gene>
<feature type="signal peptide" evidence="1">
    <location>
        <begin position="1"/>
        <end position="22"/>
    </location>
</feature>
<organism evidence="2 3">
    <name type="scientific">Nitrobacter vulgaris</name>
    <dbReference type="NCBI Taxonomy" id="29421"/>
    <lineage>
        <taxon>Bacteria</taxon>
        <taxon>Pseudomonadati</taxon>
        <taxon>Pseudomonadota</taxon>
        <taxon>Alphaproteobacteria</taxon>
        <taxon>Hyphomicrobiales</taxon>
        <taxon>Nitrobacteraceae</taxon>
        <taxon>Nitrobacter</taxon>
    </lineage>
</organism>